<accession>A0A0B6XWA7</accession>
<gene>
    <name evidence="2" type="primary">ORF1651</name>
</gene>
<proteinExistence type="predicted"/>
<reference evidence="2" key="1">
    <citation type="submission" date="2014-12" db="EMBL/GenBank/DDBJ databases">
        <title>Insight into the proteome of Arion vulgaris.</title>
        <authorList>
            <person name="Aradska J."/>
            <person name="Bulat T."/>
            <person name="Smidak R."/>
            <person name="Sarate P."/>
            <person name="Gangsoo J."/>
            <person name="Sialana F."/>
            <person name="Bilban M."/>
            <person name="Lubec G."/>
        </authorList>
    </citation>
    <scope>NUCLEOTIDE SEQUENCE</scope>
    <source>
        <tissue evidence="2">Skin</tissue>
    </source>
</reference>
<dbReference type="Pfam" id="PF26014">
    <property type="entry name" value="SH3_AEBP2_C"/>
    <property type="match status" value="1"/>
</dbReference>
<evidence type="ECO:0000259" key="1">
    <source>
        <dbReference type="Pfam" id="PF26014"/>
    </source>
</evidence>
<organism evidence="2">
    <name type="scientific">Arion vulgaris</name>
    <dbReference type="NCBI Taxonomy" id="1028688"/>
    <lineage>
        <taxon>Eukaryota</taxon>
        <taxon>Metazoa</taxon>
        <taxon>Spiralia</taxon>
        <taxon>Lophotrochozoa</taxon>
        <taxon>Mollusca</taxon>
        <taxon>Gastropoda</taxon>
        <taxon>Heterobranchia</taxon>
        <taxon>Euthyneura</taxon>
        <taxon>Panpulmonata</taxon>
        <taxon>Eupulmonata</taxon>
        <taxon>Stylommatophora</taxon>
        <taxon>Helicina</taxon>
        <taxon>Arionoidea</taxon>
        <taxon>Arionidae</taxon>
        <taxon>Arion</taxon>
    </lineage>
</organism>
<name>A0A0B6XWA7_9EUPU</name>
<dbReference type="InterPro" id="IPR059034">
    <property type="entry name" value="SH3_AEBP2_C"/>
</dbReference>
<feature type="non-terminal residue" evidence="2">
    <location>
        <position position="52"/>
    </location>
</feature>
<feature type="domain" description="AEBP2-like C-terminal SH3" evidence="1">
    <location>
        <begin position="3"/>
        <end position="51"/>
    </location>
</feature>
<protein>
    <recommendedName>
        <fullName evidence="1">AEBP2-like C-terminal SH3 domain-containing protein</fullName>
    </recommendedName>
</protein>
<evidence type="ECO:0000313" key="2">
    <source>
        <dbReference type="EMBL" id="CEK47570.1"/>
    </source>
</evidence>
<dbReference type="EMBL" id="HACG01000705">
    <property type="protein sequence ID" value="CEK47570.1"/>
    <property type="molecule type" value="Transcribed_RNA"/>
</dbReference>
<sequence>MTFFDEQTMAVIKHELVSLTEQTALDLTGNVLHTTFQGLIVGRNSSKSGCKQ</sequence>
<dbReference type="AlphaFoldDB" id="A0A0B6XWA7"/>